<protein>
    <submittedName>
        <fullName evidence="1">Putative motility protein YjfB-like</fullName>
    </submittedName>
</protein>
<dbReference type="AlphaFoldDB" id="A0A4R2RKP2"/>
<evidence type="ECO:0000313" key="2">
    <source>
        <dbReference type="Proteomes" id="UP000294813"/>
    </source>
</evidence>
<gene>
    <name evidence="1" type="ORF">EDD73_10913</name>
</gene>
<comment type="caution">
    <text evidence="1">The sequence shown here is derived from an EMBL/GenBank/DDBJ whole genome shotgun (WGS) entry which is preliminary data.</text>
</comment>
<dbReference type="RefSeq" id="WP_131918947.1">
    <property type="nucleotide sequence ID" value="NZ_JAOQNU010000009.1"/>
</dbReference>
<accession>A0A4R2RKP2</accession>
<dbReference type="Proteomes" id="UP000294813">
    <property type="component" value="Unassembled WGS sequence"/>
</dbReference>
<name>A0A4R2RKP2_9FIRM</name>
<reference evidence="1 2" key="1">
    <citation type="submission" date="2019-03" db="EMBL/GenBank/DDBJ databases">
        <title>Genomic Encyclopedia of Type Strains, Phase IV (KMG-IV): sequencing the most valuable type-strain genomes for metagenomic binning, comparative biology and taxonomic classification.</title>
        <authorList>
            <person name="Goeker M."/>
        </authorList>
    </citation>
    <scope>NUCLEOTIDE SEQUENCE [LARGE SCALE GENOMIC DNA]</scope>
    <source>
        <strain evidence="1 2">DSM 11170</strain>
    </source>
</reference>
<proteinExistence type="predicted"/>
<sequence>MDIGAISSTMSQAKVAQQVSISVLKMSMNTAEQTSASMVAMMEKSLQPHLGSLLDIKA</sequence>
<dbReference type="InterPro" id="IPR025906">
    <property type="entry name" value="YjfB_motility"/>
</dbReference>
<dbReference type="EMBL" id="SLXT01000009">
    <property type="protein sequence ID" value="TCP64472.1"/>
    <property type="molecule type" value="Genomic_DNA"/>
</dbReference>
<dbReference type="OrthoDB" id="1924973at2"/>
<dbReference type="Pfam" id="PF14070">
    <property type="entry name" value="YjfB_motility"/>
    <property type="match status" value="1"/>
</dbReference>
<keyword evidence="2" id="KW-1185">Reference proteome</keyword>
<organism evidence="1 2">
    <name type="scientific">Heliophilum fasciatum</name>
    <dbReference type="NCBI Taxonomy" id="35700"/>
    <lineage>
        <taxon>Bacteria</taxon>
        <taxon>Bacillati</taxon>
        <taxon>Bacillota</taxon>
        <taxon>Clostridia</taxon>
        <taxon>Eubacteriales</taxon>
        <taxon>Heliobacteriaceae</taxon>
        <taxon>Heliophilum</taxon>
    </lineage>
</organism>
<evidence type="ECO:0000313" key="1">
    <source>
        <dbReference type="EMBL" id="TCP64472.1"/>
    </source>
</evidence>